<gene>
    <name evidence="2" type="ORF">NMK_2632</name>
</gene>
<evidence type="ECO:0000259" key="1">
    <source>
        <dbReference type="Pfam" id="PF13185"/>
    </source>
</evidence>
<organism evidence="2 3">
    <name type="scientific">Novimethylophilus kurashikiensis</name>
    <dbReference type="NCBI Taxonomy" id="1825523"/>
    <lineage>
        <taxon>Bacteria</taxon>
        <taxon>Pseudomonadati</taxon>
        <taxon>Pseudomonadota</taxon>
        <taxon>Betaproteobacteria</taxon>
        <taxon>Nitrosomonadales</taxon>
        <taxon>Methylophilaceae</taxon>
        <taxon>Novimethylophilus</taxon>
    </lineage>
</organism>
<dbReference type="InterPro" id="IPR003018">
    <property type="entry name" value="GAF"/>
</dbReference>
<dbReference type="OrthoDB" id="8552871at2"/>
<accession>A0A2R5FF12</accession>
<dbReference type="Gene3D" id="3.30.450.40">
    <property type="match status" value="1"/>
</dbReference>
<feature type="domain" description="GAF" evidence="1">
    <location>
        <begin position="17"/>
        <end position="150"/>
    </location>
</feature>
<keyword evidence="3" id="KW-1185">Reference proteome</keyword>
<reference evidence="2 3" key="1">
    <citation type="journal article" date="2018" name="Environ. Microbiol.">
        <title>Isolation and genomic characterization of Novimethylophilus kurashikiensis gen. nov. sp. nov., a new lanthanide-dependent methylotrophic species of Methylophilaceae.</title>
        <authorList>
            <person name="Lv H."/>
            <person name="Sahin N."/>
            <person name="Tani A."/>
        </authorList>
    </citation>
    <scope>NUCLEOTIDE SEQUENCE [LARGE SCALE GENOMIC DNA]</scope>
    <source>
        <strain evidence="2 3">La2-4</strain>
    </source>
</reference>
<dbReference type="InterPro" id="IPR029016">
    <property type="entry name" value="GAF-like_dom_sf"/>
</dbReference>
<dbReference type="SUPFAM" id="SSF55781">
    <property type="entry name" value="GAF domain-like"/>
    <property type="match status" value="1"/>
</dbReference>
<dbReference type="Proteomes" id="UP000245081">
    <property type="component" value="Unassembled WGS sequence"/>
</dbReference>
<dbReference type="EMBL" id="BDOQ01000013">
    <property type="protein sequence ID" value="GBG15031.1"/>
    <property type="molecule type" value="Genomic_DNA"/>
</dbReference>
<dbReference type="RefSeq" id="WP_109016199.1">
    <property type="nucleotide sequence ID" value="NZ_BDOQ01000013.1"/>
</dbReference>
<dbReference type="AlphaFoldDB" id="A0A2R5FF12"/>
<name>A0A2R5FF12_9PROT</name>
<protein>
    <recommendedName>
        <fullName evidence="1">GAF domain-containing protein</fullName>
    </recommendedName>
</protein>
<proteinExistence type="predicted"/>
<dbReference type="Pfam" id="PF13185">
    <property type="entry name" value="GAF_2"/>
    <property type="match status" value="1"/>
</dbReference>
<evidence type="ECO:0000313" key="2">
    <source>
        <dbReference type="EMBL" id="GBG15031.1"/>
    </source>
</evidence>
<sequence length="163" mass="18025">MTANEMHVHSDVCKAGLQKLLDSAINWGATLGNMQIYNPSNKCLEIVVQHGFNDFFLDNFSSVETTGSTICAMAFRLGSRVCFSDLNQNPKFALMLSRIGTNYFNAVQSTPILSKDGLVIGVFSTHFPQPINMTSEMEEAWDAIAEDMATQIENHVPEVIPSF</sequence>
<evidence type="ECO:0000313" key="3">
    <source>
        <dbReference type="Proteomes" id="UP000245081"/>
    </source>
</evidence>
<comment type="caution">
    <text evidence="2">The sequence shown here is derived from an EMBL/GenBank/DDBJ whole genome shotgun (WGS) entry which is preliminary data.</text>
</comment>